<reference evidence="2 3" key="1">
    <citation type="journal article" date="2015" name="Genome Announc.">
        <title>Expanding the biotechnology potential of lactobacilli through comparative genomics of 213 strains and associated genera.</title>
        <authorList>
            <person name="Sun Z."/>
            <person name="Harris H.M."/>
            <person name="McCann A."/>
            <person name="Guo C."/>
            <person name="Argimon S."/>
            <person name="Zhang W."/>
            <person name="Yang X."/>
            <person name="Jeffery I.B."/>
            <person name="Cooney J.C."/>
            <person name="Kagawa T.F."/>
            <person name="Liu W."/>
            <person name="Song Y."/>
            <person name="Salvetti E."/>
            <person name="Wrobel A."/>
            <person name="Rasinkangas P."/>
            <person name="Parkhill J."/>
            <person name="Rea M.C."/>
            <person name="O'Sullivan O."/>
            <person name="Ritari J."/>
            <person name="Douillard F.P."/>
            <person name="Paul Ross R."/>
            <person name="Yang R."/>
            <person name="Briner A.E."/>
            <person name="Felis G.E."/>
            <person name="de Vos W.M."/>
            <person name="Barrangou R."/>
            <person name="Klaenhammer T.R."/>
            <person name="Caufield P.W."/>
            <person name="Cui Y."/>
            <person name="Zhang H."/>
            <person name="O'Toole P.W."/>
        </authorList>
    </citation>
    <scope>NUCLEOTIDE SEQUENCE [LARGE SCALE GENOMIC DNA]</scope>
    <source>
        <strain evidence="2 3">DSM 20534</strain>
    </source>
</reference>
<evidence type="ECO:0000313" key="2">
    <source>
        <dbReference type="EMBL" id="KRK38726.1"/>
    </source>
</evidence>
<protein>
    <submittedName>
        <fullName evidence="2">Uncharacterized protein</fullName>
    </submittedName>
</protein>
<feature type="transmembrane region" description="Helical" evidence="1">
    <location>
        <begin position="207"/>
        <end position="228"/>
    </location>
</feature>
<name>A0A0R1GWT1_9LACO</name>
<comment type="caution">
    <text evidence="2">The sequence shown here is derived from an EMBL/GenBank/DDBJ whole genome shotgun (WGS) entry which is preliminary data.</text>
</comment>
<sequence length="234" mass="25788">MDKKRLKYLILYHVNSAKYLLAILALIMGINLALGLIFKNVQNPVGSIEIAAFGFALFVGYELFGEAFSFALINGISRKTYYLANIISTVILSVILGVVTAATTWLSIKFANNLILYTLLYGENILGLFIWCVAAMFVLITLLHFTALVVYRLSKRAKYIVLTVAVLLGPAIYLLNYAFTGLNAALARFGLLLLGFSRTGQLAPNPFLAAGMFTSLAVCVLLLSWLFLRRVEAK</sequence>
<keyword evidence="1" id="KW-0812">Transmembrane</keyword>
<proteinExistence type="predicted"/>
<feature type="transmembrane region" description="Helical" evidence="1">
    <location>
        <begin position="80"/>
        <end position="108"/>
    </location>
</feature>
<feature type="transmembrane region" description="Helical" evidence="1">
    <location>
        <begin position="128"/>
        <end position="153"/>
    </location>
</feature>
<feature type="transmembrane region" description="Helical" evidence="1">
    <location>
        <begin position="20"/>
        <end position="38"/>
    </location>
</feature>
<keyword evidence="3" id="KW-1185">Reference proteome</keyword>
<organism evidence="2 3">
    <name type="scientific">Amylolactobacillus amylotrophicus DSM 20534</name>
    <dbReference type="NCBI Taxonomy" id="1423722"/>
    <lineage>
        <taxon>Bacteria</taxon>
        <taxon>Bacillati</taxon>
        <taxon>Bacillota</taxon>
        <taxon>Bacilli</taxon>
        <taxon>Lactobacillales</taxon>
        <taxon>Lactobacillaceae</taxon>
        <taxon>Amylolactobacillus</taxon>
    </lineage>
</organism>
<evidence type="ECO:0000256" key="1">
    <source>
        <dbReference type="SAM" id="Phobius"/>
    </source>
</evidence>
<feature type="transmembrane region" description="Helical" evidence="1">
    <location>
        <begin position="50"/>
        <end position="73"/>
    </location>
</feature>
<dbReference type="PATRIC" id="fig|1423722.3.peg.424"/>
<keyword evidence="1" id="KW-1133">Transmembrane helix</keyword>
<dbReference type="AlphaFoldDB" id="A0A0R1GWT1"/>
<evidence type="ECO:0000313" key="3">
    <source>
        <dbReference type="Proteomes" id="UP000050909"/>
    </source>
</evidence>
<feature type="transmembrane region" description="Helical" evidence="1">
    <location>
        <begin position="160"/>
        <end position="187"/>
    </location>
</feature>
<keyword evidence="1" id="KW-0472">Membrane</keyword>
<dbReference type="RefSeq" id="WP_056946005.1">
    <property type="nucleotide sequence ID" value="NZ_AZCV01000001.1"/>
</dbReference>
<dbReference type="Proteomes" id="UP000050909">
    <property type="component" value="Unassembled WGS sequence"/>
</dbReference>
<dbReference type="EMBL" id="AZCV01000001">
    <property type="protein sequence ID" value="KRK38726.1"/>
    <property type="molecule type" value="Genomic_DNA"/>
</dbReference>
<gene>
    <name evidence="2" type="ORF">FC62_GL000415</name>
</gene>
<accession>A0A0R1GWT1</accession>